<dbReference type="GO" id="GO:0003995">
    <property type="term" value="F:acyl-CoA dehydrogenase activity"/>
    <property type="evidence" value="ECO:0007669"/>
    <property type="project" value="TreeGrafter"/>
</dbReference>
<dbReference type="SUPFAM" id="SSF56645">
    <property type="entry name" value="Acyl-CoA dehydrogenase NM domain-like"/>
    <property type="match status" value="1"/>
</dbReference>
<dbReference type="InterPro" id="IPR036250">
    <property type="entry name" value="AcylCo_DH-like_C"/>
</dbReference>
<gene>
    <name evidence="8" type="ORF">DT065_03565</name>
</gene>
<protein>
    <submittedName>
        <fullName evidence="8">Acyl-CoA dehydrogenase</fullName>
    </submittedName>
</protein>
<dbReference type="Pfam" id="PF02771">
    <property type="entry name" value="Acyl-CoA_dh_N"/>
    <property type="match status" value="1"/>
</dbReference>
<evidence type="ECO:0000313" key="8">
    <source>
        <dbReference type="EMBL" id="AXF55185.1"/>
    </source>
</evidence>
<keyword evidence="5" id="KW-0560">Oxidoreductase</keyword>
<evidence type="ECO:0000259" key="6">
    <source>
        <dbReference type="Pfam" id="PF00441"/>
    </source>
</evidence>
<dbReference type="RefSeq" id="WP_114370939.1">
    <property type="nucleotide sequence ID" value="NZ_CP031092.1"/>
</dbReference>
<evidence type="ECO:0000256" key="3">
    <source>
        <dbReference type="ARBA" id="ARBA00022630"/>
    </source>
</evidence>
<name>A0A345BW54_9BACI</name>
<evidence type="ECO:0000256" key="5">
    <source>
        <dbReference type="ARBA" id="ARBA00023002"/>
    </source>
</evidence>
<comment type="cofactor">
    <cofactor evidence="1">
        <name>FAD</name>
        <dbReference type="ChEBI" id="CHEBI:57692"/>
    </cofactor>
</comment>
<organism evidence="8 9">
    <name type="scientific">Salicibibacter kimchii</name>
    <dbReference type="NCBI Taxonomy" id="2099786"/>
    <lineage>
        <taxon>Bacteria</taxon>
        <taxon>Bacillati</taxon>
        <taxon>Bacillota</taxon>
        <taxon>Bacilli</taxon>
        <taxon>Bacillales</taxon>
        <taxon>Bacillaceae</taxon>
        <taxon>Salicibibacter</taxon>
    </lineage>
</organism>
<dbReference type="PANTHER" id="PTHR43884:SF20">
    <property type="entry name" value="ACYL-COA DEHYDROGENASE FADE28"/>
    <property type="match status" value="1"/>
</dbReference>
<evidence type="ECO:0000256" key="4">
    <source>
        <dbReference type="ARBA" id="ARBA00022827"/>
    </source>
</evidence>
<dbReference type="Gene3D" id="1.20.140.10">
    <property type="entry name" value="Butyryl-CoA Dehydrogenase, subunit A, domain 3"/>
    <property type="match status" value="1"/>
</dbReference>
<evidence type="ECO:0000313" key="9">
    <source>
        <dbReference type="Proteomes" id="UP000252100"/>
    </source>
</evidence>
<sequence length="353" mass="38406">MSDIQPMLVDTATKIMKDFCTKEVINKAEEGEFPHDLWEALEETGMTSIGIPEDIGGVGGDLEDAMSLLKISGKFAAPIPLAETLLAKLILSFARLPLLNGPLSLLPAQNNDQISFRKTDDAWAVSGKAQYVPWARDVKNIVVFGATSAGQMIVSYVSTDDCQITQGQNLAGEPRDEVMLPDILIDNDRIAPSHNLMGEDIWNRGALTRTALMAGALENILELTLTYAKEREQFGRPIGKFQAVKQQLAVLAGEVTASGIAADAAVSAYEQGGQNQEIAMAKIQVGEAAKAVTNIAHQVHGAMGFTDEHPLHHSTRRLWSWQDEYGSESEWAELLGSEILENSSEQVWSMVTD</sequence>
<keyword evidence="3" id="KW-0285">Flavoprotein</keyword>
<accession>A0A345BW54</accession>
<comment type="similarity">
    <text evidence="2">Belongs to the acyl-CoA dehydrogenase family.</text>
</comment>
<dbReference type="Gene3D" id="1.10.540.10">
    <property type="entry name" value="Acyl-CoA dehydrogenase/oxidase, N-terminal domain"/>
    <property type="match status" value="1"/>
</dbReference>
<dbReference type="EMBL" id="CP031092">
    <property type="protein sequence ID" value="AXF55185.1"/>
    <property type="molecule type" value="Genomic_DNA"/>
</dbReference>
<feature type="domain" description="Acyl-CoA dehydrogenase/oxidase C-terminal" evidence="6">
    <location>
        <begin position="205"/>
        <end position="317"/>
    </location>
</feature>
<dbReference type="InterPro" id="IPR009075">
    <property type="entry name" value="AcylCo_DH/oxidase_C"/>
</dbReference>
<dbReference type="InterPro" id="IPR009100">
    <property type="entry name" value="AcylCoA_DH/oxidase_NM_dom_sf"/>
</dbReference>
<keyword evidence="9" id="KW-1185">Reference proteome</keyword>
<dbReference type="InterPro" id="IPR013786">
    <property type="entry name" value="AcylCoA_DH/ox_N"/>
</dbReference>
<dbReference type="Pfam" id="PF00441">
    <property type="entry name" value="Acyl-CoA_dh_1"/>
    <property type="match status" value="1"/>
</dbReference>
<reference evidence="8 9" key="1">
    <citation type="journal article" date="2018" name="J. Microbiol.">
        <title>Salicibibacter kimchii gen. nov., sp. nov., a moderately halophilic and alkalitolerant bacterium in the family Bacillaceae, isolated from kimchi.</title>
        <authorList>
            <person name="Jang J.Y."/>
            <person name="Oh Y.J."/>
            <person name="Lim S.K."/>
            <person name="Park H.K."/>
            <person name="Lee C."/>
            <person name="Kim J.Y."/>
            <person name="Lee M.A."/>
            <person name="Choi H.J."/>
        </authorList>
    </citation>
    <scope>NUCLEOTIDE SEQUENCE [LARGE SCALE GENOMIC DNA]</scope>
    <source>
        <strain evidence="8 9">NKC1-1</strain>
    </source>
</reference>
<dbReference type="SUPFAM" id="SSF47203">
    <property type="entry name" value="Acyl-CoA dehydrogenase C-terminal domain-like"/>
    <property type="match status" value="1"/>
</dbReference>
<keyword evidence="4" id="KW-0274">FAD</keyword>
<dbReference type="Proteomes" id="UP000252100">
    <property type="component" value="Chromosome"/>
</dbReference>
<dbReference type="InterPro" id="IPR037069">
    <property type="entry name" value="AcylCoA_DH/ox_N_sf"/>
</dbReference>
<evidence type="ECO:0000256" key="1">
    <source>
        <dbReference type="ARBA" id="ARBA00001974"/>
    </source>
</evidence>
<dbReference type="KEGG" id="rue:DT065_03565"/>
<proteinExistence type="inferred from homology"/>
<dbReference type="PANTHER" id="PTHR43884">
    <property type="entry name" value="ACYL-COA DEHYDROGENASE"/>
    <property type="match status" value="1"/>
</dbReference>
<dbReference type="OrthoDB" id="2450120at2"/>
<dbReference type="GO" id="GO:0050660">
    <property type="term" value="F:flavin adenine dinucleotide binding"/>
    <property type="evidence" value="ECO:0007669"/>
    <property type="project" value="InterPro"/>
</dbReference>
<evidence type="ECO:0000259" key="7">
    <source>
        <dbReference type="Pfam" id="PF02771"/>
    </source>
</evidence>
<evidence type="ECO:0000256" key="2">
    <source>
        <dbReference type="ARBA" id="ARBA00009347"/>
    </source>
</evidence>
<feature type="domain" description="Acyl-CoA dehydrogenase/oxidase N-terminal" evidence="7">
    <location>
        <begin position="5"/>
        <end position="80"/>
    </location>
</feature>
<dbReference type="AlphaFoldDB" id="A0A345BW54"/>